<dbReference type="SUPFAM" id="SSF52266">
    <property type="entry name" value="SGNH hydrolase"/>
    <property type="match status" value="1"/>
</dbReference>
<dbReference type="InterPro" id="IPR013830">
    <property type="entry name" value="SGNH_hydro"/>
</dbReference>
<dbReference type="Proteomes" id="UP000219467">
    <property type="component" value="Unassembled WGS sequence"/>
</dbReference>
<dbReference type="PANTHER" id="PTHR30383:SF24">
    <property type="entry name" value="THIOESTERASE 1_PROTEASE 1_LYSOPHOSPHOLIPASE L1"/>
    <property type="match status" value="1"/>
</dbReference>
<name>A0A285CWE0_9RHOB</name>
<dbReference type="GO" id="GO:0004622">
    <property type="term" value="F:phosphatidylcholine lysophospholipase activity"/>
    <property type="evidence" value="ECO:0007669"/>
    <property type="project" value="TreeGrafter"/>
</dbReference>
<feature type="domain" description="SGNH hydrolase-type esterase" evidence="1">
    <location>
        <begin position="19"/>
        <end position="186"/>
    </location>
</feature>
<protein>
    <submittedName>
        <fullName evidence="2">Acyl-CoA thioesterase-1</fullName>
    </submittedName>
</protein>
<evidence type="ECO:0000313" key="2">
    <source>
        <dbReference type="EMBL" id="SNX71735.1"/>
    </source>
</evidence>
<reference evidence="3" key="1">
    <citation type="submission" date="2017-08" db="EMBL/GenBank/DDBJ databases">
        <authorList>
            <person name="Varghese N."/>
            <person name="Submissions S."/>
        </authorList>
    </citation>
    <scope>NUCLEOTIDE SEQUENCE [LARGE SCALE GENOMIC DNA]</scope>
    <source>
        <strain evidence="3">JA234</strain>
    </source>
</reference>
<gene>
    <name evidence="2" type="ORF">SAMN05878503_11093</name>
</gene>
<sequence>MALILSATAATAEPVTILALGDSLTAGYGLPEGQGFVPQLQAWLTARGTDAAIVNAGVSGDTTAGGRARLDWSLTPEVDAMLVNLGGNDLLRGIDPKASRENLEAILSEARVRGLPVLLVGLEAPGNYGPDFKQAFDGMYRDLAQTHDADLVTSFFAPLTAQIDDPSARARLMQPDGIHPSAEGVALIVQEIGPRVEALAERARQGS</sequence>
<dbReference type="Gene3D" id="3.40.50.1110">
    <property type="entry name" value="SGNH hydrolase"/>
    <property type="match status" value="1"/>
</dbReference>
<proteinExistence type="predicted"/>
<dbReference type="PANTHER" id="PTHR30383">
    <property type="entry name" value="THIOESTERASE 1/PROTEASE 1/LYSOPHOSPHOLIPASE L1"/>
    <property type="match status" value="1"/>
</dbReference>
<dbReference type="Pfam" id="PF13472">
    <property type="entry name" value="Lipase_GDSL_2"/>
    <property type="match status" value="1"/>
</dbReference>
<accession>A0A285CWE0</accession>
<dbReference type="AlphaFoldDB" id="A0A285CWE0"/>
<dbReference type="InterPro" id="IPR051532">
    <property type="entry name" value="Ester_Hydrolysis_Enzymes"/>
</dbReference>
<keyword evidence="3" id="KW-1185">Reference proteome</keyword>
<organism evidence="2 3">
    <name type="scientific">Cereibacter ovatus</name>
    <dbReference type="NCBI Taxonomy" id="439529"/>
    <lineage>
        <taxon>Bacteria</taxon>
        <taxon>Pseudomonadati</taxon>
        <taxon>Pseudomonadota</taxon>
        <taxon>Alphaproteobacteria</taxon>
        <taxon>Rhodobacterales</taxon>
        <taxon>Paracoccaceae</taxon>
        <taxon>Cereibacter</taxon>
    </lineage>
</organism>
<dbReference type="InterPro" id="IPR036514">
    <property type="entry name" value="SGNH_hydro_sf"/>
</dbReference>
<dbReference type="CDD" id="cd01822">
    <property type="entry name" value="Lysophospholipase_L1_like"/>
    <property type="match status" value="1"/>
</dbReference>
<dbReference type="EMBL" id="OAOQ01000010">
    <property type="protein sequence ID" value="SNX71735.1"/>
    <property type="molecule type" value="Genomic_DNA"/>
</dbReference>
<evidence type="ECO:0000259" key="1">
    <source>
        <dbReference type="Pfam" id="PF13472"/>
    </source>
</evidence>
<evidence type="ECO:0000313" key="3">
    <source>
        <dbReference type="Proteomes" id="UP000219467"/>
    </source>
</evidence>